<evidence type="ECO:0000256" key="5">
    <source>
        <dbReference type="ARBA" id="ARBA00022833"/>
    </source>
</evidence>
<evidence type="ECO:0000259" key="9">
    <source>
        <dbReference type="PROSITE" id="PS51144"/>
    </source>
</evidence>
<dbReference type="AlphaFoldDB" id="A0A3Q4C074"/>
<dbReference type="PANTHER" id="PTHR18952:SF120">
    <property type="entry name" value="CARBONIC ANHYDRASE 2"/>
    <property type="match status" value="1"/>
</dbReference>
<dbReference type="Gene3D" id="3.10.200.10">
    <property type="entry name" value="Alpha carbonic anhydrase"/>
    <property type="match status" value="1"/>
</dbReference>
<dbReference type="Ensembl" id="ENSMMOT00000028917.1">
    <property type="protein sequence ID" value="ENSMMOP00000028437.1"/>
    <property type="gene ID" value="ENSMMOG00000021478.1"/>
</dbReference>
<comment type="similarity">
    <text evidence="2 8">Belongs to the alpha-carbonic anhydrase family.</text>
</comment>
<keyword evidence="4 8" id="KW-0479">Metal-binding</keyword>
<dbReference type="GO" id="GO:0015670">
    <property type="term" value="P:carbon dioxide transport"/>
    <property type="evidence" value="ECO:0007669"/>
    <property type="project" value="TreeGrafter"/>
</dbReference>
<evidence type="ECO:0000256" key="4">
    <source>
        <dbReference type="ARBA" id="ARBA00022723"/>
    </source>
</evidence>
<evidence type="ECO:0000313" key="10">
    <source>
        <dbReference type="Ensembl" id="ENSMMOP00000028437.1"/>
    </source>
</evidence>
<evidence type="ECO:0000256" key="8">
    <source>
        <dbReference type="RuleBase" id="RU367011"/>
    </source>
</evidence>
<protein>
    <recommendedName>
        <fullName evidence="3 8">Carbonic anhydrase</fullName>
        <ecNumber evidence="3 8">4.2.1.1</ecNumber>
    </recommendedName>
</protein>
<dbReference type="InterPro" id="IPR036398">
    <property type="entry name" value="CA_dom_sf"/>
</dbReference>
<dbReference type="SMART" id="SM01057">
    <property type="entry name" value="Carb_anhydrase"/>
    <property type="match status" value="1"/>
</dbReference>
<evidence type="ECO:0000256" key="6">
    <source>
        <dbReference type="ARBA" id="ARBA00023239"/>
    </source>
</evidence>
<dbReference type="PROSITE" id="PS51144">
    <property type="entry name" value="ALPHA_CA_2"/>
    <property type="match status" value="1"/>
</dbReference>
<dbReference type="GO" id="GO:0006885">
    <property type="term" value="P:regulation of pH"/>
    <property type="evidence" value="ECO:0007669"/>
    <property type="project" value="TreeGrafter"/>
</dbReference>
<dbReference type="FunFam" id="3.10.200.10:FF:000001">
    <property type="entry name" value="Carbonic anhydrase 2"/>
    <property type="match status" value="1"/>
</dbReference>
<sequence length="285" mass="31768">MWKCSHTDQQLQQKESCKHACNDRFKYTHVLNTVFVGPEKWAENFPLANGPRQSPINIVPKETQYDPSLKALKLKYDPSNAKGILNNGHSFQVDFVDDTDSSTLTGGPISGTYRLKQFHFHWGASDNRGSEHTVNGIKFACELHLVHWNTKYPSFGEAASQPDGLAVVGVFLKIGAANPRIQRVLDAFDAIKTKGKQASFSNFDPKTLLPGSLDYWTYEGSLTTPPLLESVTWIVLKEPISVSPLLLIIKNGLLFSGEGEPPCCMVDNYRPPQQLKGRQVFASFK</sequence>
<reference evidence="10" key="2">
    <citation type="submission" date="2025-09" db="UniProtKB">
        <authorList>
            <consortium name="Ensembl"/>
        </authorList>
    </citation>
    <scope>IDENTIFICATION</scope>
</reference>
<dbReference type="EC" id="4.2.1.1" evidence="3 8"/>
<dbReference type="GO" id="GO:0008270">
    <property type="term" value="F:zinc ion binding"/>
    <property type="evidence" value="ECO:0007669"/>
    <property type="project" value="UniProtKB-UniRule"/>
</dbReference>
<dbReference type="InterPro" id="IPR001148">
    <property type="entry name" value="CA_dom"/>
</dbReference>
<name>A0A3Q4C074_MOLML</name>
<reference evidence="10" key="1">
    <citation type="submission" date="2025-08" db="UniProtKB">
        <authorList>
            <consortium name="Ensembl"/>
        </authorList>
    </citation>
    <scope>IDENTIFICATION</scope>
</reference>
<comment type="function">
    <text evidence="8">Reversible hydration of carbon dioxide.</text>
</comment>
<dbReference type="GO" id="GO:0004089">
    <property type="term" value="F:carbonate dehydratase activity"/>
    <property type="evidence" value="ECO:0007669"/>
    <property type="project" value="UniProtKB-UniRule"/>
</dbReference>
<dbReference type="Proteomes" id="UP000261620">
    <property type="component" value="Unplaced"/>
</dbReference>
<dbReference type="PANTHER" id="PTHR18952">
    <property type="entry name" value="CARBONIC ANHYDRASE"/>
    <property type="match status" value="1"/>
</dbReference>
<proteinExistence type="inferred from homology"/>
<evidence type="ECO:0000256" key="2">
    <source>
        <dbReference type="ARBA" id="ARBA00010718"/>
    </source>
</evidence>
<dbReference type="InterPro" id="IPR018338">
    <property type="entry name" value="Carbonic_anhydrase_a-class_CS"/>
</dbReference>
<feature type="domain" description="Alpha-carbonic anhydrase" evidence="9">
    <location>
        <begin position="23"/>
        <end position="284"/>
    </location>
</feature>
<dbReference type="SUPFAM" id="SSF51069">
    <property type="entry name" value="Carbonic anhydrase"/>
    <property type="match status" value="1"/>
</dbReference>
<organism evidence="10 11">
    <name type="scientific">Mola mola</name>
    <name type="common">Ocean sunfish</name>
    <name type="synonym">Tetraodon mola</name>
    <dbReference type="NCBI Taxonomy" id="94237"/>
    <lineage>
        <taxon>Eukaryota</taxon>
        <taxon>Metazoa</taxon>
        <taxon>Chordata</taxon>
        <taxon>Craniata</taxon>
        <taxon>Vertebrata</taxon>
        <taxon>Euteleostomi</taxon>
        <taxon>Actinopterygii</taxon>
        <taxon>Neopterygii</taxon>
        <taxon>Teleostei</taxon>
        <taxon>Neoteleostei</taxon>
        <taxon>Acanthomorphata</taxon>
        <taxon>Eupercaria</taxon>
        <taxon>Tetraodontiformes</taxon>
        <taxon>Molidae</taxon>
        <taxon>Mola</taxon>
    </lineage>
</organism>
<dbReference type="InterPro" id="IPR023561">
    <property type="entry name" value="Carbonic_anhydrase_a-class"/>
</dbReference>
<keyword evidence="6 8" id="KW-0456">Lyase</keyword>
<comment type="cofactor">
    <cofactor evidence="1 8">
        <name>Zn(2+)</name>
        <dbReference type="ChEBI" id="CHEBI:29105"/>
    </cofactor>
</comment>
<dbReference type="OMA" id="HAYCMLK"/>
<evidence type="ECO:0000256" key="3">
    <source>
        <dbReference type="ARBA" id="ARBA00012925"/>
    </source>
</evidence>
<comment type="catalytic activity">
    <reaction evidence="7 8">
        <text>hydrogencarbonate + H(+) = CO2 + H2O</text>
        <dbReference type="Rhea" id="RHEA:10748"/>
        <dbReference type="ChEBI" id="CHEBI:15377"/>
        <dbReference type="ChEBI" id="CHEBI:15378"/>
        <dbReference type="ChEBI" id="CHEBI:16526"/>
        <dbReference type="ChEBI" id="CHEBI:17544"/>
        <dbReference type="EC" id="4.2.1.1"/>
    </reaction>
</comment>
<evidence type="ECO:0000256" key="1">
    <source>
        <dbReference type="ARBA" id="ARBA00001947"/>
    </source>
</evidence>
<keyword evidence="5 8" id="KW-0862">Zinc</keyword>
<keyword evidence="11" id="KW-1185">Reference proteome</keyword>
<dbReference type="PROSITE" id="PS00162">
    <property type="entry name" value="ALPHA_CA_1"/>
    <property type="match status" value="1"/>
</dbReference>
<accession>A0A3Q4C074</accession>
<dbReference type="Pfam" id="PF00194">
    <property type="entry name" value="Carb_anhydrase"/>
    <property type="match status" value="1"/>
</dbReference>
<evidence type="ECO:0000256" key="7">
    <source>
        <dbReference type="ARBA" id="ARBA00048348"/>
    </source>
</evidence>
<dbReference type="GO" id="GO:0005737">
    <property type="term" value="C:cytoplasm"/>
    <property type="evidence" value="ECO:0007669"/>
    <property type="project" value="TreeGrafter"/>
</dbReference>
<dbReference type="STRING" id="94237.ENSMMOP00000028437"/>
<evidence type="ECO:0000313" key="11">
    <source>
        <dbReference type="Proteomes" id="UP000261620"/>
    </source>
</evidence>